<evidence type="ECO:0000313" key="10">
    <source>
        <dbReference type="Proteomes" id="UP000695007"/>
    </source>
</evidence>
<protein>
    <submittedName>
        <fullName evidence="11">Vitellogenin-like</fullName>
    </submittedName>
</protein>
<dbReference type="PANTHER" id="PTHR23345">
    <property type="entry name" value="VITELLOGENIN-RELATED"/>
    <property type="match status" value="1"/>
</dbReference>
<evidence type="ECO:0000256" key="7">
    <source>
        <dbReference type="SAM" id="SignalP"/>
    </source>
</evidence>
<dbReference type="FunFam" id="1.25.10.20:FF:000003">
    <property type="entry name" value="Vitellogenin C"/>
    <property type="match status" value="1"/>
</dbReference>
<feature type="region of interest" description="Disordered" evidence="6">
    <location>
        <begin position="1185"/>
        <end position="1211"/>
    </location>
</feature>
<feature type="signal peptide" evidence="7">
    <location>
        <begin position="1"/>
        <end position="16"/>
    </location>
</feature>
<feature type="compositionally biased region" description="Basic and acidic residues" evidence="6">
    <location>
        <begin position="1703"/>
        <end position="1724"/>
    </location>
</feature>
<dbReference type="RefSeq" id="XP_011500236.1">
    <property type="nucleotide sequence ID" value="XM_011501934.1"/>
</dbReference>
<dbReference type="KEGG" id="csol:105364074"/>
<dbReference type="SMART" id="SM01169">
    <property type="entry name" value="DUF1943"/>
    <property type="match status" value="1"/>
</dbReference>
<dbReference type="InterPro" id="IPR015816">
    <property type="entry name" value="Vitellinogen_b-sht_N"/>
</dbReference>
<name>A0AAJ7DXQ3_9HYME</name>
<evidence type="ECO:0000256" key="3">
    <source>
        <dbReference type="ARBA" id="ARBA00023157"/>
    </source>
</evidence>
<feature type="compositionally biased region" description="Polar residues" evidence="6">
    <location>
        <begin position="1357"/>
        <end position="1377"/>
    </location>
</feature>
<dbReference type="GO" id="GO:0045735">
    <property type="term" value="F:nutrient reservoir activity"/>
    <property type="evidence" value="ECO:0007669"/>
    <property type="project" value="UniProtKB-KW"/>
</dbReference>
<dbReference type="PROSITE" id="PS51233">
    <property type="entry name" value="VWFD"/>
    <property type="match status" value="1"/>
</dbReference>
<proteinExistence type="predicted"/>
<dbReference type="SMART" id="SM00638">
    <property type="entry name" value="LPD_N"/>
    <property type="match status" value="1"/>
</dbReference>
<dbReference type="GO" id="GO:0005319">
    <property type="term" value="F:lipid transporter activity"/>
    <property type="evidence" value="ECO:0007669"/>
    <property type="project" value="InterPro"/>
</dbReference>
<dbReference type="InterPro" id="IPR015819">
    <property type="entry name" value="Lipid_transp_b-sht_shell"/>
</dbReference>
<dbReference type="SUPFAM" id="SSF56968">
    <property type="entry name" value="Lipovitellin-phosvitin complex, beta-sheet shell regions"/>
    <property type="match status" value="2"/>
</dbReference>
<sequence>MWSPAILLLLVGVAFANHQNGYKEGKEYTYKVRSRTLAALNSQSKQFTGVVMEARLTVQSNGQETLRAKITQPRYSQIHTRLDDGWDSDIPNSQNNLQNFPLNSEPFEIKMKNGVVRELIVNRNLKTWEVNVLKSIVSQMQVDTEGQNAKKSKHNHLPEGKQPFAMFKVMEDSVGGECEVLYDISPLPEHVLRNNPELAPLPDFRDDGDMISLVKTKNYSNCEQRVSFHSGLNGRDKLEPGSNDNGKYLSRSSVSRVILSGNLKKYTIQSSVTINKVVLNPDQHEFQQGIVASKMNLTLHSVESISEEISAPSNPQSAGNLVYNYNNPFESSSSRWTHKSRKHWSNDNDSQEDDKKKNRRKHNDYGNSDESSSNSDSSENSNENNDNDDDYLQPKPKLTDAPHNPMLAYFIGNNGQSIQKNNKVDAVKSSRNIAQQIGNEMQQPDSMPDEQTLEKFSILTRLIRTMNADQIANAQRDLYEKPRSHNQVIRDKEDQNVRRNAWLAFRDAVAQAGTGPALVNIRQWVQSKQIEGMEAANVIDTAAKSTQTPTPEYMDTFFDLATMQMTVDQPTVRNAAILSFADLVRHAIVNKQSAHNRYPVHAFGRFISKKKSNLHDKYIPYIAKELKSAIESGSSKKIQLYSTALGRTAHPRMLSVFEPYLEGKKQVSMYQRLVMVLSMNKLASIYPKIARSVLYKIYSNNADDSEVRTAAVYLLMKTNPSASMLQRMAEYTNYDSSKQVNSAVKSTIKSLAQLDTQDDDLSDAAKAAEPLLTPEDYRPQFSRMLLAGTQDSQTDSGYSIEANYIGSTDSIIPKGIYLNINPIYRGLQVPQMQFGASVSSVQNMFNFMGDKLSNFNQKISKSKQKAQQEKLSPENIINALGIQGDDAEQVEGLIFMNTRHGNHFLSFDNHSMEQIPKQLKQMEEAMKEGRSFNETKLSNYEVTMSFPMETGWPLTFTLQIPTVMSVNGKLKTKSENDSGNQSPIPKSATISGKMRFIYAMKIQKRLSFVVPFESQEYTVGVDRNLQIHLPVRSEIEFDRKKQEAVLRLQPIGDEQEYKVLQYKTQPFTSKHDILSLQPVQTDRNTHTIHKDRATSSQIEFNDKHNQQRLQFHWERQPSRSNDNQANENRHLREKAMDAANKLARSMAILYNPNEPEKSEYEKYSVKVASKSDISAEMRISYDSLTSENSNKADDSDSWSPKAKVPNLESNLNEQERKHKLLKEAAKNINFANAKAVDISLEVTGGVQTSATVTVAASSSNIDEKSRFLVVASAKTNEGKDYYLSAGFEARSPNTDSLDYEESLKANTPRELDGEIQYGKGSDRNNEQSQNKIRIQGKAKLSEERKKEIRLSRDAQFCSKQESQNGNKMSKSCQKVNQRASTVDKGELTIKFEKESTAKEMAMSVLDTVESISQNVITVEKDRQDKEDKNEIKVAFEMLSKDRKMDVTVKTPEGKLRLKKIYNIQNNDNDEELEDEIMTNTCHLDKTEAETFDNHRYDLELGKCWYVAMTANPKNDPDRSGQQLDLPEDMHVTILTREDDNGNKELKVTLGDNEVNLWGSSSRRVQVKVNNEKIEYSKQNSYQEKKNGDILFELLELQDKSVQLISDRYDVKITYDGSRAEIKAGSKYLESVRGLCGNNDGDLNNDQQTPKGCLLRKADEFAATYALLKDKYCDDSVRQKAEKTKSSKCHYQSTRLGNVISEQEAGRETQRNDNRDDSSNEESRCMSHRTKIIKTENEICFSLRPVPSCSSSCRPKNVKTKNIQFHCVNKSSAAEKVAQRIEKGANPDLSQKSVSKVEEFNIPISCKA</sequence>
<dbReference type="Proteomes" id="UP000695007">
    <property type="component" value="Unplaced"/>
</dbReference>
<evidence type="ECO:0000256" key="4">
    <source>
        <dbReference type="ARBA" id="ARBA00023180"/>
    </source>
</evidence>
<evidence type="ECO:0000259" key="8">
    <source>
        <dbReference type="PROSITE" id="PS51211"/>
    </source>
</evidence>
<dbReference type="SUPFAM" id="SSF48431">
    <property type="entry name" value="Lipovitellin-phosvitin complex, superhelical domain"/>
    <property type="match status" value="1"/>
</dbReference>
<organism evidence="10 11">
    <name type="scientific">Ceratosolen solmsi marchali</name>
    <dbReference type="NCBI Taxonomy" id="326594"/>
    <lineage>
        <taxon>Eukaryota</taxon>
        <taxon>Metazoa</taxon>
        <taxon>Ecdysozoa</taxon>
        <taxon>Arthropoda</taxon>
        <taxon>Hexapoda</taxon>
        <taxon>Insecta</taxon>
        <taxon>Pterygota</taxon>
        <taxon>Neoptera</taxon>
        <taxon>Endopterygota</taxon>
        <taxon>Hymenoptera</taxon>
        <taxon>Apocrita</taxon>
        <taxon>Proctotrupomorpha</taxon>
        <taxon>Chalcidoidea</taxon>
        <taxon>Agaonidae</taxon>
        <taxon>Agaoninae</taxon>
        <taxon>Ceratosolen</taxon>
    </lineage>
</organism>
<dbReference type="InterPro" id="IPR001747">
    <property type="entry name" value="Vitellogenin_N"/>
</dbReference>
<dbReference type="InterPro" id="IPR001846">
    <property type="entry name" value="VWF_type-D"/>
</dbReference>
<dbReference type="PROSITE" id="PS51211">
    <property type="entry name" value="VITELLOGENIN"/>
    <property type="match status" value="1"/>
</dbReference>
<keyword evidence="4" id="KW-0325">Glycoprotein</keyword>
<comment type="caution">
    <text evidence="5">Lacks conserved residue(s) required for the propagation of feature annotation.</text>
</comment>
<dbReference type="Gene3D" id="2.30.230.10">
    <property type="entry name" value="Lipovitellin, beta-sheet shell regions, chain A"/>
    <property type="match status" value="1"/>
</dbReference>
<dbReference type="GeneID" id="105364074"/>
<feature type="region of interest" description="Disordered" evidence="6">
    <location>
        <begin position="1699"/>
        <end position="1724"/>
    </location>
</feature>
<dbReference type="Pfam" id="PF00094">
    <property type="entry name" value="VWD"/>
    <property type="match status" value="1"/>
</dbReference>
<dbReference type="InterPro" id="IPR050733">
    <property type="entry name" value="Vitellogenin/Apolipophorin"/>
</dbReference>
<dbReference type="CTD" id="36421"/>
<feature type="domain" description="VWFD" evidence="9">
    <location>
        <begin position="1479"/>
        <end position="1673"/>
    </location>
</feature>
<feature type="region of interest" description="Disordered" evidence="6">
    <location>
        <begin position="331"/>
        <end position="406"/>
    </location>
</feature>
<reference evidence="11" key="1">
    <citation type="submission" date="2025-08" db="UniProtKB">
        <authorList>
            <consortium name="RefSeq"/>
        </authorList>
    </citation>
    <scope>IDENTIFICATION</scope>
</reference>
<dbReference type="Gene3D" id="2.20.80.10">
    <property type="entry name" value="Lipovitellin-phosvitin complex, chain A, domain 4"/>
    <property type="match status" value="1"/>
</dbReference>
<accession>A0AAJ7DXQ3</accession>
<dbReference type="InterPro" id="IPR015255">
    <property type="entry name" value="Vitellinogen_open_b-sht"/>
</dbReference>
<dbReference type="Gene3D" id="1.25.10.20">
    <property type="entry name" value="Vitellinogen, superhelical"/>
    <property type="match status" value="1"/>
</dbReference>
<feature type="compositionally biased region" description="Basic and acidic residues" evidence="6">
    <location>
        <begin position="1301"/>
        <end position="1312"/>
    </location>
</feature>
<dbReference type="SMART" id="SM00216">
    <property type="entry name" value="VWD"/>
    <property type="match status" value="1"/>
</dbReference>
<dbReference type="InterPro" id="IPR011030">
    <property type="entry name" value="Lipovitellin_superhlx_dom"/>
</dbReference>
<feature type="region of interest" description="Disordered" evidence="6">
    <location>
        <begin position="1356"/>
        <end position="1377"/>
    </location>
</feature>
<keyword evidence="10" id="KW-1185">Reference proteome</keyword>
<dbReference type="Pfam" id="PF09172">
    <property type="entry name" value="Vit_open_b-sht"/>
    <property type="match status" value="1"/>
</dbReference>
<evidence type="ECO:0000256" key="2">
    <source>
        <dbReference type="ARBA" id="ARBA00022761"/>
    </source>
</evidence>
<evidence type="ECO:0000256" key="5">
    <source>
        <dbReference type="PROSITE-ProRule" id="PRU00557"/>
    </source>
</evidence>
<keyword evidence="3" id="KW-1015">Disulfide bond</keyword>
<evidence type="ECO:0000256" key="6">
    <source>
        <dbReference type="SAM" id="MobiDB-lite"/>
    </source>
</evidence>
<feature type="compositionally biased region" description="Low complexity" evidence="6">
    <location>
        <begin position="368"/>
        <end position="384"/>
    </location>
</feature>
<evidence type="ECO:0000259" key="9">
    <source>
        <dbReference type="PROSITE" id="PS51233"/>
    </source>
</evidence>
<keyword evidence="2" id="KW-0758">Storage protein</keyword>
<feature type="chain" id="PRO_5042472759" evidence="7">
    <location>
        <begin position="17"/>
        <end position="1807"/>
    </location>
</feature>
<evidence type="ECO:0000313" key="11">
    <source>
        <dbReference type="RefSeq" id="XP_011500236.1"/>
    </source>
</evidence>
<dbReference type="Pfam" id="PF01347">
    <property type="entry name" value="Vitellogenin_N"/>
    <property type="match status" value="1"/>
</dbReference>
<feature type="domain" description="Vitellogenin" evidence="8">
    <location>
        <begin position="22"/>
        <end position="816"/>
    </location>
</feature>
<gene>
    <name evidence="11" type="primary">LOC105364074</name>
</gene>
<keyword evidence="1 7" id="KW-0732">Signal</keyword>
<evidence type="ECO:0000256" key="1">
    <source>
        <dbReference type="ARBA" id="ARBA00022729"/>
    </source>
</evidence>
<feature type="region of interest" description="Disordered" evidence="6">
    <location>
        <begin position="1301"/>
        <end position="1340"/>
    </location>
</feature>
<dbReference type="PANTHER" id="PTHR23345:SF15">
    <property type="entry name" value="VITELLOGENIN 1-RELATED"/>
    <property type="match status" value="1"/>
</dbReference>